<keyword evidence="2" id="KW-1185">Reference proteome</keyword>
<gene>
    <name evidence="1" type="ORF">CWE11_04350</name>
</gene>
<dbReference type="Proteomes" id="UP000288405">
    <property type="component" value="Unassembled WGS sequence"/>
</dbReference>
<organism evidence="1 2">
    <name type="scientific">Aliidiomarina sanyensis</name>
    <dbReference type="NCBI Taxonomy" id="1249555"/>
    <lineage>
        <taxon>Bacteria</taxon>
        <taxon>Pseudomonadati</taxon>
        <taxon>Pseudomonadota</taxon>
        <taxon>Gammaproteobacteria</taxon>
        <taxon>Alteromonadales</taxon>
        <taxon>Idiomarinaceae</taxon>
        <taxon>Aliidiomarina</taxon>
    </lineage>
</organism>
<dbReference type="EMBL" id="PIPM01000003">
    <property type="protein sequence ID" value="RUO35430.1"/>
    <property type="molecule type" value="Genomic_DNA"/>
</dbReference>
<reference evidence="1 2" key="1">
    <citation type="journal article" date="2011" name="Front. Microbiol.">
        <title>Genomic signatures of strain selection and enhancement in Bacillus atrophaeus var. globigii, a historical biowarfare simulant.</title>
        <authorList>
            <person name="Gibbons H.S."/>
            <person name="Broomall S.M."/>
            <person name="McNew L.A."/>
            <person name="Daligault H."/>
            <person name="Chapman C."/>
            <person name="Bruce D."/>
            <person name="Karavis M."/>
            <person name="Krepps M."/>
            <person name="McGregor P.A."/>
            <person name="Hong C."/>
            <person name="Park K.H."/>
            <person name="Akmal A."/>
            <person name="Feldman A."/>
            <person name="Lin J.S."/>
            <person name="Chang W.E."/>
            <person name="Higgs B.W."/>
            <person name="Demirev P."/>
            <person name="Lindquist J."/>
            <person name="Liem A."/>
            <person name="Fochler E."/>
            <person name="Read T.D."/>
            <person name="Tapia R."/>
            <person name="Johnson S."/>
            <person name="Bishop-Lilly K.A."/>
            <person name="Detter C."/>
            <person name="Han C."/>
            <person name="Sozhamannan S."/>
            <person name="Rosenzweig C.N."/>
            <person name="Skowronski E.W."/>
        </authorList>
    </citation>
    <scope>NUCLEOTIDE SEQUENCE [LARGE SCALE GENOMIC DNA]</scope>
    <source>
        <strain evidence="1 2">GYP-17</strain>
    </source>
</reference>
<evidence type="ECO:0000313" key="2">
    <source>
        <dbReference type="Proteomes" id="UP000288405"/>
    </source>
</evidence>
<dbReference type="OrthoDB" id="8561992at2"/>
<protein>
    <submittedName>
        <fullName evidence="1">sn-glycerol-3-phosphate transporter</fullName>
    </submittedName>
</protein>
<sequence>MAFTSVLWAQAAQGSEVDPDDFRFQVHTSLWTTHFNPKPEHNNTQNLIGFEWYGDSFSPQYLEPFHDYMGNARPFIGGAWFRNSFDQKSIYLYGGIRQELLAYAVGQREVQTYAKVTAGVIHGYRGEFRDKIPFNQFGIAPAVIPMIGAQYRNAAAELTFFGFSGVMLTVGYTF</sequence>
<evidence type="ECO:0000313" key="1">
    <source>
        <dbReference type="EMBL" id="RUO35430.1"/>
    </source>
</evidence>
<accession>A0A432WNQ4</accession>
<name>A0A432WNQ4_9GAMM</name>
<proteinExistence type="predicted"/>
<dbReference type="AlphaFoldDB" id="A0A432WNQ4"/>
<comment type="caution">
    <text evidence="1">The sequence shown here is derived from an EMBL/GenBank/DDBJ whole genome shotgun (WGS) entry which is preliminary data.</text>
</comment>